<keyword evidence="3" id="KW-0694">RNA-binding</keyword>
<dbReference type="EMBL" id="SZQL01000018">
    <property type="protein sequence ID" value="TKK65852.1"/>
    <property type="molecule type" value="Genomic_DNA"/>
</dbReference>
<dbReference type="InterPro" id="IPR005510">
    <property type="entry name" value="Csm4"/>
</dbReference>
<evidence type="ECO:0000313" key="6">
    <source>
        <dbReference type="EMBL" id="TKK65852.1"/>
    </source>
</evidence>
<dbReference type="GO" id="GO:0003723">
    <property type="term" value="F:RNA binding"/>
    <property type="evidence" value="ECO:0007669"/>
    <property type="project" value="UniProtKB-KW"/>
</dbReference>
<organism evidence="6 7">
    <name type="scientific">Ilyomonas limi</name>
    <dbReference type="NCBI Taxonomy" id="2575867"/>
    <lineage>
        <taxon>Bacteria</taxon>
        <taxon>Pseudomonadati</taxon>
        <taxon>Bacteroidota</taxon>
        <taxon>Chitinophagia</taxon>
        <taxon>Chitinophagales</taxon>
        <taxon>Chitinophagaceae</taxon>
        <taxon>Ilyomonas</taxon>
    </lineage>
</organism>
<keyword evidence="7" id="KW-1185">Reference proteome</keyword>
<dbReference type="NCBIfam" id="TIGR01903">
    <property type="entry name" value="cas5_csm4"/>
    <property type="match status" value="1"/>
</dbReference>
<gene>
    <name evidence="6" type="primary">csm4</name>
    <name evidence="6" type="ORF">FC093_19060</name>
</gene>
<dbReference type="OrthoDB" id="7059961at2"/>
<name>A0A4U3KU38_9BACT</name>
<comment type="similarity">
    <text evidence="1">Belongs to the CRISPR-associated Csm4 family.</text>
</comment>
<evidence type="ECO:0000313" key="7">
    <source>
        <dbReference type="Proteomes" id="UP000305848"/>
    </source>
</evidence>
<evidence type="ECO:0000256" key="3">
    <source>
        <dbReference type="ARBA" id="ARBA00022884"/>
    </source>
</evidence>
<accession>A0A4U3KU38</accession>
<keyword evidence="4" id="KW-0051">Antiviral defense</keyword>
<evidence type="ECO:0000256" key="2">
    <source>
        <dbReference type="ARBA" id="ARBA00016109"/>
    </source>
</evidence>
<dbReference type="GO" id="GO:0051607">
    <property type="term" value="P:defense response to virus"/>
    <property type="evidence" value="ECO:0007669"/>
    <property type="project" value="UniProtKB-KW"/>
</dbReference>
<feature type="domain" description="Csm4 C-terminal" evidence="5">
    <location>
        <begin position="237"/>
        <end position="333"/>
    </location>
</feature>
<sequence>MIVEVIKLHFNTPLHIGRGAIELDKTSSIYHSDALKSALYAVGLSYYQEWETMPDSFFNSFHISSLFPFCEEELFMPKPYYGIRFDFAKTTEEKQAKKAKKISFISATMFRQWMEQRDKPLAVEEAQVSPGGSYLFSHPSKTKAFLHAEVQQRVQVPSEGEDGESRPFYFDRLYFERDAGLFFLVHFHNEMIRQQVLHALAILGELGIGTDRTVGNGLFSFDTKVHISPFEFPDSSQGNFRLNLGLYLPKREEVSLINLDESYWQLNKRGGYIGGSSHEKFMSLRKDCIYFFAEGSVFKTDHALKGRYTNLRPEFNDVELHPVYRCGQPLFITI</sequence>
<dbReference type="Pfam" id="PF17953">
    <property type="entry name" value="Csm4_C"/>
    <property type="match status" value="1"/>
</dbReference>
<dbReference type="AlphaFoldDB" id="A0A4U3KU38"/>
<dbReference type="InterPro" id="IPR040932">
    <property type="entry name" value="Csm4_C"/>
</dbReference>
<dbReference type="Proteomes" id="UP000305848">
    <property type="component" value="Unassembled WGS sequence"/>
</dbReference>
<comment type="caution">
    <text evidence="6">The sequence shown here is derived from an EMBL/GenBank/DDBJ whole genome shotgun (WGS) entry which is preliminary data.</text>
</comment>
<reference evidence="6 7" key="1">
    <citation type="submission" date="2019-05" db="EMBL/GenBank/DDBJ databases">
        <title>Panacibacter sp. strain 17mud1-8 Genome sequencing and assembly.</title>
        <authorList>
            <person name="Chhetri G."/>
        </authorList>
    </citation>
    <scope>NUCLEOTIDE SEQUENCE [LARGE SCALE GENOMIC DNA]</scope>
    <source>
        <strain evidence="6 7">17mud1-8</strain>
    </source>
</reference>
<evidence type="ECO:0000256" key="4">
    <source>
        <dbReference type="ARBA" id="ARBA00023118"/>
    </source>
</evidence>
<dbReference type="RefSeq" id="WP_137263403.1">
    <property type="nucleotide sequence ID" value="NZ_SZQL01000018.1"/>
</dbReference>
<evidence type="ECO:0000259" key="5">
    <source>
        <dbReference type="Pfam" id="PF17953"/>
    </source>
</evidence>
<evidence type="ECO:0000256" key="1">
    <source>
        <dbReference type="ARBA" id="ARBA00005772"/>
    </source>
</evidence>
<protein>
    <recommendedName>
        <fullName evidence="2">CRISPR system Cms protein Csm4</fullName>
    </recommendedName>
</protein>
<proteinExistence type="inferred from homology"/>